<dbReference type="AlphaFoldDB" id="A0A8D8HCB0"/>
<dbReference type="EMBL" id="HBUE01311527">
    <property type="protein sequence ID" value="CAG6583503.1"/>
    <property type="molecule type" value="Transcribed_RNA"/>
</dbReference>
<evidence type="ECO:0000313" key="2">
    <source>
        <dbReference type="EMBL" id="CAG6531642.1"/>
    </source>
</evidence>
<proteinExistence type="predicted"/>
<organism evidence="2">
    <name type="scientific">Culex pipiens</name>
    <name type="common">House mosquito</name>
    <dbReference type="NCBI Taxonomy" id="7175"/>
    <lineage>
        <taxon>Eukaryota</taxon>
        <taxon>Metazoa</taxon>
        <taxon>Ecdysozoa</taxon>
        <taxon>Arthropoda</taxon>
        <taxon>Hexapoda</taxon>
        <taxon>Insecta</taxon>
        <taxon>Pterygota</taxon>
        <taxon>Neoptera</taxon>
        <taxon>Endopterygota</taxon>
        <taxon>Diptera</taxon>
        <taxon>Nematocera</taxon>
        <taxon>Culicoidea</taxon>
        <taxon>Culicidae</taxon>
        <taxon>Culicinae</taxon>
        <taxon>Culicini</taxon>
        <taxon>Culex</taxon>
        <taxon>Culex</taxon>
    </lineage>
</organism>
<sequence length="136" mass="15342">MVIPTQYEKVNSLNLLQLATMDSTVSLVSSFKLTRTNRRSRGSFRVMISMQSSLNPSLLYSNCSDSSRGQLRVKKDIPLNETRGQCVRYSSRSSGRAIVSSDASDMSRQLYRSERSPSMRSKRSTLSLRISRSFST</sequence>
<protein>
    <submittedName>
        <fullName evidence="2">(northern house mosquito) hypothetical protein</fullName>
    </submittedName>
</protein>
<reference evidence="2" key="1">
    <citation type="submission" date="2021-05" db="EMBL/GenBank/DDBJ databases">
        <authorList>
            <person name="Alioto T."/>
            <person name="Alioto T."/>
            <person name="Gomez Garrido J."/>
        </authorList>
    </citation>
    <scope>NUCLEOTIDE SEQUENCE</scope>
</reference>
<dbReference type="EMBL" id="HBUE01068939">
    <property type="protein sequence ID" value="CAG6471934.1"/>
    <property type="molecule type" value="Transcribed_RNA"/>
</dbReference>
<dbReference type="EMBL" id="HBUE01205259">
    <property type="protein sequence ID" value="CAG6531642.1"/>
    <property type="molecule type" value="Transcribed_RNA"/>
</dbReference>
<feature type="compositionally biased region" description="Polar residues" evidence="1">
    <location>
        <begin position="118"/>
        <end position="136"/>
    </location>
</feature>
<feature type="region of interest" description="Disordered" evidence="1">
    <location>
        <begin position="93"/>
        <end position="136"/>
    </location>
</feature>
<name>A0A8D8HCB0_CULPI</name>
<accession>A0A8D8HCB0</accession>
<evidence type="ECO:0000256" key="1">
    <source>
        <dbReference type="SAM" id="MobiDB-lite"/>
    </source>
</evidence>
<dbReference type="EMBL" id="HBUE01068936">
    <property type="protein sequence ID" value="CAG6471933.1"/>
    <property type="molecule type" value="Transcribed_RNA"/>
</dbReference>